<organism evidence="2 3">
    <name type="scientific">Hypocrea virens (strain Gv29-8 / FGSC 10586)</name>
    <name type="common">Gliocladium virens</name>
    <name type="synonym">Trichoderma virens</name>
    <dbReference type="NCBI Taxonomy" id="413071"/>
    <lineage>
        <taxon>Eukaryota</taxon>
        <taxon>Fungi</taxon>
        <taxon>Dikarya</taxon>
        <taxon>Ascomycota</taxon>
        <taxon>Pezizomycotina</taxon>
        <taxon>Sordariomycetes</taxon>
        <taxon>Hypocreomycetidae</taxon>
        <taxon>Hypocreales</taxon>
        <taxon>Hypocreaceae</taxon>
        <taxon>Trichoderma</taxon>
    </lineage>
</organism>
<feature type="transmembrane region" description="Helical" evidence="1">
    <location>
        <begin position="65"/>
        <end position="87"/>
    </location>
</feature>
<dbReference type="InParanoid" id="G9N4M1"/>
<dbReference type="RefSeq" id="XP_013952741.1">
    <property type="nucleotide sequence ID" value="XM_014097266.1"/>
</dbReference>
<dbReference type="AlphaFoldDB" id="G9N4M1"/>
<accession>G9N4M1</accession>
<dbReference type="EMBL" id="ABDF02000086">
    <property type="protein sequence ID" value="EHK18545.1"/>
    <property type="molecule type" value="Genomic_DNA"/>
</dbReference>
<keyword evidence="1" id="KW-0472">Membrane</keyword>
<evidence type="ECO:0000313" key="3">
    <source>
        <dbReference type="Proteomes" id="UP000007115"/>
    </source>
</evidence>
<dbReference type="VEuPathDB" id="FungiDB:TRIVIDRAFT_210208"/>
<evidence type="ECO:0000313" key="2">
    <source>
        <dbReference type="EMBL" id="EHK18545.1"/>
    </source>
</evidence>
<dbReference type="Proteomes" id="UP000007115">
    <property type="component" value="Unassembled WGS sequence"/>
</dbReference>
<keyword evidence="1" id="KW-1133">Transmembrane helix</keyword>
<dbReference type="HOGENOM" id="CLU_2210426_0_0_1"/>
<comment type="caution">
    <text evidence="2">The sequence shown here is derived from an EMBL/GenBank/DDBJ whole genome shotgun (WGS) entry which is preliminary data.</text>
</comment>
<sequence>MQVITPCTLNSSSAAPTSISLLDISILLLIYITTTPAFLSSPHTQLQHFIALDHRLREREKKHHFFIIRLLIIRVYTGVSTSCFHLFHHFFYHPWIHSLVASGLARA</sequence>
<protein>
    <submittedName>
        <fullName evidence="2">Uncharacterized protein</fullName>
    </submittedName>
</protein>
<dbReference type="GeneID" id="25790552"/>
<keyword evidence="3" id="KW-1185">Reference proteome</keyword>
<keyword evidence="1" id="KW-0812">Transmembrane</keyword>
<reference evidence="2 3" key="1">
    <citation type="journal article" date="2011" name="Genome Biol.">
        <title>Comparative genome sequence analysis underscores mycoparasitism as the ancestral life style of Trichoderma.</title>
        <authorList>
            <person name="Kubicek C.P."/>
            <person name="Herrera-Estrella A."/>
            <person name="Seidl-Seiboth V."/>
            <person name="Martinez D.A."/>
            <person name="Druzhinina I.S."/>
            <person name="Thon M."/>
            <person name="Zeilinger S."/>
            <person name="Casas-Flores S."/>
            <person name="Horwitz B.A."/>
            <person name="Mukherjee P.K."/>
            <person name="Mukherjee M."/>
            <person name="Kredics L."/>
            <person name="Alcaraz L.D."/>
            <person name="Aerts A."/>
            <person name="Antal Z."/>
            <person name="Atanasova L."/>
            <person name="Cervantes-Badillo M.G."/>
            <person name="Challacombe J."/>
            <person name="Chertkov O."/>
            <person name="McCluskey K."/>
            <person name="Coulpier F."/>
            <person name="Deshpande N."/>
            <person name="von Doehren H."/>
            <person name="Ebbole D.J."/>
            <person name="Esquivel-Naranjo E.U."/>
            <person name="Fekete E."/>
            <person name="Flipphi M."/>
            <person name="Glaser F."/>
            <person name="Gomez-Rodriguez E.Y."/>
            <person name="Gruber S."/>
            <person name="Han C."/>
            <person name="Henrissat B."/>
            <person name="Hermosa R."/>
            <person name="Hernandez-Onate M."/>
            <person name="Karaffa L."/>
            <person name="Kosti I."/>
            <person name="Le Crom S."/>
            <person name="Lindquist E."/>
            <person name="Lucas S."/>
            <person name="Luebeck M."/>
            <person name="Luebeck P.S."/>
            <person name="Margeot A."/>
            <person name="Metz B."/>
            <person name="Misra M."/>
            <person name="Nevalainen H."/>
            <person name="Omann M."/>
            <person name="Packer N."/>
            <person name="Perrone G."/>
            <person name="Uresti-Rivera E.E."/>
            <person name="Salamov A."/>
            <person name="Schmoll M."/>
            <person name="Seiboth B."/>
            <person name="Shapiro H."/>
            <person name="Sukno S."/>
            <person name="Tamayo-Ramos J.A."/>
            <person name="Tisch D."/>
            <person name="Wiest A."/>
            <person name="Wilkinson H.H."/>
            <person name="Zhang M."/>
            <person name="Coutinho P.M."/>
            <person name="Kenerley C.M."/>
            <person name="Monte E."/>
            <person name="Baker S.E."/>
            <person name="Grigoriev I.V."/>
        </authorList>
    </citation>
    <scope>NUCLEOTIDE SEQUENCE [LARGE SCALE GENOMIC DNA]</scope>
    <source>
        <strain evidence="3">Gv29-8 / FGSC 10586</strain>
    </source>
</reference>
<evidence type="ECO:0000256" key="1">
    <source>
        <dbReference type="SAM" id="Phobius"/>
    </source>
</evidence>
<gene>
    <name evidence="2" type="ORF">TRIVIDRAFT_210208</name>
</gene>
<name>G9N4M1_HYPVG</name>
<proteinExistence type="predicted"/>